<dbReference type="Proteomes" id="UP000603434">
    <property type="component" value="Unassembled WGS sequence"/>
</dbReference>
<gene>
    <name evidence="2" type="ORF">H8E23_10270</name>
</gene>
<dbReference type="AlphaFoldDB" id="A0A8J6NL78"/>
<evidence type="ECO:0000256" key="1">
    <source>
        <dbReference type="SAM" id="MobiDB-lite"/>
    </source>
</evidence>
<organism evidence="2 3">
    <name type="scientific">Candidatus Desulfatibia profunda</name>
    <dbReference type="NCBI Taxonomy" id="2841695"/>
    <lineage>
        <taxon>Bacteria</taxon>
        <taxon>Pseudomonadati</taxon>
        <taxon>Thermodesulfobacteriota</taxon>
        <taxon>Desulfobacteria</taxon>
        <taxon>Desulfobacterales</taxon>
        <taxon>Desulfobacterales incertae sedis</taxon>
        <taxon>Candidatus Desulfatibia</taxon>
    </lineage>
</organism>
<sequence>MPPVQLAGLVAARLAIPANQANRLRAANASQEVRPAANANQEVGPRAGRVTRELRRPVADVKLVG</sequence>
<dbReference type="EMBL" id="JACNJH010000151">
    <property type="protein sequence ID" value="MBC8361772.1"/>
    <property type="molecule type" value="Genomic_DNA"/>
</dbReference>
<evidence type="ECO:0000313" key="2">
    <source>
        <dbReference type="EMBL" id="MBC8361772.1"/>
    </source>
</evidence>
<name>A0A8J6NL78_9BACT</name>
<evidence type="ECO:0000313" key="3">
    <source>
        <dbReference type="Proteomes" id="UP000603434"/>
    </source>
</evidence>
<protein>
    <submittedName>
        <fullName evidence="2">Uncharacterized protein</fullName>
    </submittedName>
</protein>
<proteinExistence type="predicted"/>
<accession>A0A8J6NL78</accession>
<feature type="region of interest" description="Disordered" evidence="1">
    <location>
        <begin position="27"/>
        <end position="51"/>
    </location>
</feature>
<reference evidence="2 3" key="1">
    <citation type="submission" date="2020-08" db="EMBL/GenBank/DDBJ databases">
        <title>Bridging the membrane lipid divide: bacteria of the FCB group superphylum have the potential to synthesize archaeal ether lipids.</title>
        <authorList>
            <person name="Villanueva L."/>
            <person name="Von Meijenfeldt F.A.B."/>
            <person name="Westbye A.B."/>
            <person name="Yadav S."/>
            <person name="Hopmans E.C."/>
            <person name="Dutilh B.E."/>
            <person name="Sinninghe Damste J.S."/>
        </authorList>
    </citation>
    <scope>NUCLEOTIDE SEQUENCE [LARGE SCALE GENOMIC DNA]</scope>
    <source>
        <strain evidence="2">NIOZ-UU30</strain>
    </source>
</reference>
<comment type="caution">
    <text evidence="2">The sequence shown here is derived from an EMBL/GenBank/DDBJ whole genome shotgun (WGS) entry which is preliminary data.</text>
</comment>